<dbReference type="OrthoDB" id="9803416at2"/>
<evidence type="ECO:0000256" key="6">
    <source>
        <dbReference type="ARBA" id="ARBA00022989"/>
    </source>
</evidence>
<evidence type="ECO:0000256" key="1">
    <source>
        <dbReference type="ARBA" id="ARBA00004651"/>
    </source>
</evidence>
<dbReference type="PANTHER" id="PTHR46494:SF1">
    <property type="entry name" value="CORA FAMILY METAL ION TRANSPORTER (EUROFUNG)"/>
    <property type="match status" value="1"/>
</dbReference>
<evidence type="ECO:0000313" key="9">
    <source>
        <dbReference type="EMBL" id="TSJ79261.1"/>
    </source>
</evidence>
<evidence type="ECO:0000256" key="4">
    <source>
        <dbReference type="ARBA" id="ARBA00022475"/>
    </source>
</evidence>
<dbReference type="GO" id="GO:0000287">
    <property type="term" value="F:magnesium ion binding"/>
    <property type="evidence" value="ECO:0007669"/>
    <property type="project" value="TreeGrafter"/>
</dbReference>
<comment type="caution">
    <text evidence="9">The sequence shown here is derived from an EMBL/GenBank/DDBJ whole genome shotgun (WGS) entry which is preliminary data.</text>
</comment>
<dbReference type="GO" id="GO:0050897">
    <property type="term" value="F:cobalt ion binding"/>
    <property type="evidence" value="ECO:0007669"/>
    <property type="project" value="TreeGrafter"/>
</dbReference>
<dbReference type="EMBL" id="VMBG01000001">
    <property type="protein sequence ID" value="TSJ79261.1"/>
    <property type="molecule type" value="Genomic_DNA"/>
</dbReference>
<dbReference type="GO" id="GO:0005886">
    <property type="term" value="C:plasma membrane"/>
    <property type="evidence" value="ECO:0007669"/>
    <property type="project" value="UniProtKB-SubCell"/>
</dbReference>
<organism evidence="9 10">
    <name type="scientific">Rariglobus hedericola</name>
    <dbReference type="NCBI Taxonomy" id="2597822"/>
    <lineage>
        <taxon>Bacteria</taxon>
        <taxon>Pseudomonadati</taxon>
        <taxon>Verrucomicrobiota</taxon>
        <taxon>Opitutia</taxon>
        <taxon>Opitutales</taxon>
        <taxon>Opitutaceae</taxon>
        <taxon>Rariglobus</taxon>
    </lineage>
</organism>
<keyword evidence="6 8" id="KW-1133">Transmembrane helix</keyword>
<proteinExistence type="inferred from homology"/>
<dbReference type="Gene3D" id="3.30.460.20">
    <property type="entry name" value="CorA soluble domain-like"/>
    <property type="match status" value="1"/>
</dbReference>
<reference evidence="9 10" key="1">
    <citation type="submission" date="2019-07" db="EMBL/GenBank/DDBJ databases">
        <title>Description of 53C-WASEF.</title>
        <authorList>
            <person name="Pitt A."/>
            <person name="Hahn M.W."/>
        </authorList>
    </citation>
    <scope>NUCLEOTIDE SEQUENCE [LARGE SCALE GENOMIC DNA]</scope>
    <source>
        <strain evidence="9 10">53C-WASEF</strain>
    </source>
</reference>
<comment type="subcellular location">
    <subcellularLocation>
        <location evidence="1">Cell membrane</location>
        <topology evidence="1">Multi-pass membrane protein</topology>
    </subcellularLocation>
</comment>
<evidence type="ECO:0000256" key="8">
    <source>
        <dbReference type="SAM" id="Phobius"/>
    </source>
</evidence>
<feature type="transmembrane region" description="Helical" evidence="8">
    <location>
        <begin position="297"/>
        <end position="317"/>
    </location>
</feature>
<evidence type="ECO:0000256" key="5">
    <source>
        <dbReference type="ARBA" id="ARBA00022692"/>
    </source>
</evidence>
<evidence type="ECO:0000256" key="7">
    <source>
        <dbReference type="ARBA" id="ARBA00023136"/>
    </source>
</evidence>
<comment type="similarity">
    <text evidence="2">Belongs to the CorA metal ion transporter (MIT) (TC 1.A.35) family.</text>
</comment>
<keyword evidence="7 8" id="KW-0472">Membrane</keyword>
<dbReference type="InterPro" id="IPR045863">
    <property type="entry name" value="CorA_TM1_TM2"/>
</dbReference>
<evidence type="ECO:0000256" key="2">
    <source>
        <dbReference type="ARBA" id="ARBA00009765"/>
    </source>
</evidence>
<keyword evidence="10" id="KW-1185">Reference proteome</keyword>
<dbReference type="InterPro" id="IPR045861">
    <property type="entry name" value="CorA_cytoplasmic_dom"/>
</dbReference>
<feature type="transmembrane region" description="Helical" evidence="8">
    <location>
        <begin position="263"/>
        <end position="285"/>
    </location>
</feature>
<name>A0A556QRK0_9BACT</name>
<dbReference type="GO" id="GO:0015095">
    <property type="term" value="F:magnesium ion transmembrane transporter activity"/>
    <property type="evidence" value="ECO:0007669"/>
    <property type="project" value="TreeGrafter"/>
</dbReference>
<dbReference type="SUPFAM" id="SSF144083">
    <property type="entry name" value="Magnesium transport protein CorA, transmembrane region"/>
    <property type="match status" value="1"/>
</dbReference>
<dbReference type="InterPro" id="IPR002523">
    <property type="entry name" value="MgTranspt_CorA/ZnTranspt_ZntB"/>
</dbReference>
<accession>A0A556QRK0</accession>
<dbReference type="Proteomes" id="UP000315648">
    <property type="component" value="Unassembled WGS sequence"/>
</dbReference>
<dbReference type="CDD" id="cd12822">
    <property type="entry name" value="TmCorA-like"/>
    <property type="match status" value="1"/>
</dbReference>
<gene>
    <name evidence="9" type="ORF">FPL22_08200</name>
</gene>
<dbReference type="RefSeq" id="WP_144229626.1">
    <property type="nucleotide sequence ID" value="NZ_CBCRVV010000020.1"/>
</dbReference>
<sequence>MITTLVYRDTKLAGYNPPVESLAALHQEPNVMLWIDLAAPTPEEIKAIFEDLFSFHPLVIEDCVSDSPLPKLESYDDYLYFVMHAVDYSKTDKFTTTELDLILGKNFLVTFHRLPLKPVQQAIERCQRMTSMPVRGPDRFAHTLLDYMVEAYKPALEELRGELEEIESAVLANTNARELFPRVVALRKELAQLRQIVRPQREVATELAQGKARLVRPAILPYLRDLSEDLAHIENQAISWADQLILSFRVYLNKSSHEANEGIRVLTALTALTIPPLLVGGWFGMNFAHMTELEGRFAYPLAAVFTLASIGGMVVFMRKKRWL</sequence>
<dbReference type="Pfam" id="PF01544">
    <property type="entry name" value="CorA"/>
    <property type="match status" value="1"/>
</dbReference>
<dbReference type="SUPFAM" id="SSF143865">
    <property type="entry name" value="CorA soluble domain-like"/>
    <property type="match status" value="1"/>
</dbReference>
<evidence type="ECO:0000256" key="3">
    <source>
        <dbReference type="ARBA" id="ARBA00022448"/>
    </source>
</evidence>
<keyword evidence="3" id="KW-0813">Transport</keyword>
<dbReference type="GO" id="GO:0015087">
    <property type="term" value="F:cobalt ion transmembrane transporter activity"/>
    <property type="evidence" value="ECO:0007669"/>
    <property type="project" value="TreeGrafter"/>
</dbReference>
<keyword evidence="4" id="KW-1003">Cell membrane</keyword>
<dbReference type="PANTHER" id="PTHR46494">
    <property type="entry name" value="CORA FAMILY METAL ION TRANSPORTER (EUROFUNG)"/>
    <property type="match status" value="1"/>
</dbReference>
<evidence type="ECO:0000313" key="10">
    <source>
        <dbReference type="Proteomes" id="UP000315648"/>
    </source>
</evidence>
<keyword evidence="5 8" id="KW-0812">Transmembrane</keyword>
<dbReference type="Gene3D" id="1.20.58.340">
    <property type="entry name" value="Magnesium transport protein CorA, transmembrane region"/>
    <property type="match status" value="2"/>
</dbReference>
<protein>
    <submittedName>
        <fullName evidence="9">Magnesium transporter CorA family protein</fullName>
    </submittedName>
</protein>
<dbReference type="AlphaFoldDB" id="A0A556QRK0"/>